<gene>
    <name evidence="1" type="ORF">HPB51_010251</name>
</gene>
<reference evidence="1" key="1">
    <citation type="journal article" date="2020" name="Cell">
        <title>Large-Scale Comparative Analyses of Tick Genomes Elucidate Their Genetic Diversity and Vector Capacities.</title>
        <authorList>
            <consortium name="Tick Genome and Microbiome Consortium (TIGMIC)"/>
            <person name="Jia N."/>
            <person name="Wang J."/>
            <person name="Shi W."/>
            <person name="Du L."/>
            <person name="Sun Y."/>
            <person name="Zhan W."/>
            <person name="Jiang J.F."/>
            <person name="Wang Q."/>
            <person name="Zhang B."/>
            <person name="Ji P."/>
            <person name="Bell-Sakyi L."/>
            <person name="Cui X.M."/>
            <person name="Yuan T.T."/>
            <person name="Jiang B.G."/>
            <person name="Yang W.F."/>
            <person name="Lam T.T."/>
            <person name="Chang Q.C."/>
            <person name="Ding S.J."/>
            <person name="Wang X.J."/>
            <person name="Zhu J.G."/>
            <person name="Ruan X.D."/>
            <person name="Zhao L."/>
            <person name="Wei J.T."/>
            <person name="Ye R.Z."/>
            <person name="Que T.C."/>
            <person name="Du C.H."/>
            <person name="Zhou Y.H."/>
            <person name="Cheng J.X."/>
            <person name="Dai P.F."/>
            <person name="Guo W.B."/>
            <person name="Han X.H."/>
            <person name="Huang E.J."/>
            <person name="Li L.F."/>
            <person name="Wei W."/>
            <person name="Gao Y.C."/>
            <person name="Liu J.Z."/>
            <person name="Shao H.Z."/>
            <person name="Wang X."/>
            <person name="Wang C.C."/>
            <person name="Yang T.C."/>
            <person name="Huo Q.B."/>
            <person name="Li W."/>
            <person name="Chen H.Y."/>
            <person name="Chen S.E."/>
            <person name="Zhou L.G."/>
            <person name="Ni X.B."/>
            <person name="Tian J.H."/>
            <person name="Sheng Y."/>
            <person name="Liu T."/>
            <person name="Pan Y.S."/>
            <person name="Xia L.Y."/>
            <person name="Li J."/>
            <person name="Zhao F."/>
            <person name="Cao W.C."/>
        </authorList>
    </citation>
    <scope>NUCLEOTIDE SEQUENCE</scope>
    <source>
        <strain evidence="1">Rmic-2018</strain>
    </source>
</reference>
<accession>A0A9J6D4T9</accession>
<evidence type="ECO:0008006" key="3">
    <source>
        <dbReference type="Google" id="ProtNLM"/>
    </source>
</evidence>
<comment type="caution">
    <text evidence="1">The sequence shown here is derived from an EMBL/GenBank/DDBJ whole genome shotgun (WGS) entry which is preliminary data.</text>
</comment>
<proteinExistence type="predicted"/>
<dbReference type="Proteomes" id="UP000821866">
    <property type="component" value="Chromosome 9"/>
</dbReference>
<evidence type="ECO:0000313" key="2">
    <source>
        <dbReference type="Proteomes" id="UP000821866"/>
    </source>
</evidence>
<dbReference type="EMBL" id="JABSTU010000011">
    <property type="protein sequence ID" value="KAH8009061.1"/>
    <property type="molecule type" value="Genomic_DNA"/>
</dbReference>
<name>A0A9J6D4T9_RHIMP</name>
<dbReference type="AlphaFoldDB" id="A0A9J6D4T9"/>
<sequence>MRWAVAVKRVTATGSLWVPNVGARVCEYHFIAGAPGKDPFHVDYTPTVFWHDDRAKGALRQKWESFKKYRALSKKRSFSSAAQQASAYTVADPVADTAEPDAIDTDANTVSEGMDVSVTEQPIAEESAACSETSVVVQTDNGVCVSCVNKLKRIQELEGKVKKKLRQHCSELQKKQQGQNLSKFMGDTQVRFYTDEAAPTGTESQSEQAEEC</sequence>
<reference evidence="1" key="2">
    <citation type="submission" date="2021-09" db="EMBL/GenBank/DDBJ databases">
        <authorList>
            <person name="Jia N."/>
            <person name="Wang J."/>
            <person name="Shi W."/>
            <person name="Du L."/>
            <person name="Sun Y."/>
            <person name="Zhan W."/>
            <person name="Jiang J."/>
            <person name="Wang Q."/>
            <person name="Zhang B."/>
            <person name="Ji P."/>
            <person name="Sakyi L.B."/>
            <person name="Cui X."/>
            <person name="Yuan T."/>
            <person name="Jiang B."/>
            <person name="Yang W."/>
            <person name="Lam T.T.-Y."/>
            <person name="Chang Q."/>
            <person name="Ding S."/>
            <person name="Wang X."/>
            <person name="Zhu J."/>
            <person name="Ruan X."/>
            <person name="Zhao L."/>
            <person name="Wei J."/>
            <person name="Que T."/>
            <person name="Du C."/>
            <person name="Cheng J."/>
            <person name="Dai P."/>
            <person name="Han X."/>
            <person name="Huang E."/>
            <person name="Gao Y."/>
            <person name="Liu J."/>
            <person name="Shao H."/>
            <person name="Ye R."/>
            <person name="Li L."/>
            <person name="Wei W."/>
            <person name="Wang X."/>
            <person name="Wang C."/>
            <person name="Huo Q."/>
            <person name="Li W."/>
            <person name="Guo W."/>
            <person name="Chen H."/>
            <person name="Chen S."/>
            <person name="Zhou L."/>
            <person name="Zhou L."/>
            <person name="Ni X."/>
            <person name="Tian J."/>
            <person name="Zhou Y."/>
            <person name="Sheng Y."/>
            <person name="Liu T."/>
            <person name="Pan Y."/>
            <person name="Xia L."/>
            <person name="Li J."/>
            <person name="Zhao F."/>
            <person name="Cao W."/>
        </authorList>
    </citation>
    <scope>NUCLEOTIDE SEQUENCE</scope>
    <source>
        <strain evidence="1">Rmic-2018</strain>
        <tissue evidence="1">Larvae</tissue>
    </source>
</reference>
<keyword evidence="2" id="KW-1185">Reference proteome</keyword>
<protein>
    <recommendedName>
        <fullName evidence="3">THAP-type domain-containing protein</fullName>
    </recommendedName>
</protein>
<organism evidence="1 2">
    <name type="scientific">Rhipicephalus microplus</name>
    <name type="common">Cattle tick</name>
    <name type="synonym">Boophilus microplus</name>
    <dbReference type="NCBI Taxonomy" id="6941"/>
    <lineage>
        <taxon>Eukaryota</taxon>
        <taxon>Metazoa</taxon>
        <taxon>Ecdysozoa</taxon>
        <taxon>Arthropoda</taxon>
        <taxon>Chelicerata</taxon>
        <taxon>Arachnida</taxon>
        <taxon>Acari</taxon>
        <taxon>Parasitiformes</taxon>
        <taxon>Ixodida</taxon>
        <taxon>Ixodoidea</taxon>
        <taxon>Ixodidae</taxon>
        <taxon>Rhipicephalinae</taxon>
        <taxon>Rhipicephalus</taxon>
        <taxon>Boophilus</taxon>
    </lineage>
</organism>
<evidence type="ECO:0000313" key="1">
    <source>
        <dbReference type="EMBL" id="KAH8009061.1"/>
    </source>
</evidence>